<evidence type="ECO:0000313" key="1">
    <source>
        <dbReference type="EMBL" id="MBM9624490.1"/>
    </source>
</evidence>
<sequence>MVDDLVAVFVYLTNTAGQVNDALRRGQTGPHVPLARCVTSGLTRLPTYRGATILRATLTEDERAWYREGAAVVEWGFCGALTTARPGLPGNTDILIWSRTARRTTLMDAQVPDRVLFLPGTVFKVLHTSSGDRNQIMLRELAPSEVAADGAPTARVALDDTALTGLAAAAEAVRSARSIEPLPEAYTWAFHTPPGLIPVTAVPRSADADETVPPADTTG</sequence>
<dbReference type="EMBL" id="JAFEJA010000003">
    <property type="protein sequence ID" value="MBM9624490.1"/>
    <property type="molecule type" value="Genomic_DNA"/>
</dbReference>
<keyword evidence="2" id="KW-1185">Reference proteome</keyword>
<reference evidence="1 2" key="1">
    <citation type="journal article" date="2016" name="Arch. Microbiol.">
        <title>Streptomyces zhihengii sp. nov., isolated from rhizospheric soil of Psammosilene tunicoides.</title>
        <authorList>
            <person name="Huang M.J."/>
            <person name="Fei J.J."/>
            <person name="Salam N."/>
            <person name="Kim C.J."/>
            <person name="Hozzein W.N."/>
            <person name="Xiao M."/>
            <person name="Huang H.Q."/>
            <person name="Li W.J."/>
        </authorList>
    </citation>
    <scope>NUCLEOTIDE SEQUENCE [LARGE SCALE GENOMIC DNA]</scope>
    <source>
        <strain evidence="1 2">YIM T102</strain>
    </source>
</reference>
<accession>A0ABS2V426</accession>
<gene>
    <name evidence="1" type="ORF">JE024_38730</name>
</gene>
<geneLocation type="plasmid" evidence="1">
    <name>unnamed1</name>
</geneLocation>
<organism evidence="1 2">
    <name type="scientific">Streptomyces zhihengii</name>
    <dbReference type="NCBI Taxonomy" id="1818004"/>
    <lineage>
        <taxon>Bacteria</taxon>
        <taxon>Bacillati</taxon>
        <taxon>Actinomycetota</taxon>
        <taxon>Actinomycetes</taxon>
        <taxon>Kitasatosporales</taxon>
        <taxon>Streptomycetaceae</taxon>
        <taxon>Streptomyces</taxon>
    </lineage>
</organism>
<name>A0ABS2V426_9ACTN</name>
<evidence type="ECO:0000313" key="2">
    <source>
        <dbReference type="Proteomes" id="UP000664109"/>
    </source>
</evidence>
<dbReference type="RefSeq" id="WP_205378676.1">
    <property type="nucleotide sequence ID" value="NZ_JAFEJA010000003.1"/>
</dbReference>
<keyword evidence="1" id="KW-0614">Plasmid</keyword>
<dbReference type="Gene3D" id="3.90.176.10">
    <property type="entry name" value="Toxin ADP-ribosyltransferase, Chain A, domain 1"/>
    <property type="match status" value="1"/>
</dbReference>
<dbReference type="Proteomes" id="UP000664109">
    <property type="component" value="Unassembled WGS sequence"/>
</dbReference>
<comment type="caution">
    <text evidence="1">The sequence shown here is derived from an EMBL/GenBank/DDBJ whole genome shotgun (WGS) entry which is preliminary data.</text>
</comment>
<protein>
    <submittedName>
        <fullName evidence="1">Uncharacterized protein</fullName>
    </submittedName>
</protein>
<proteinExistence type="predicted"/>